<reference evidence="1" key="1">
    <citation type="journal article" date="2023" name="G3 (Bethesda)">
        <title>Whole genome assemblies of Zophobas morio and Tenebrio molitor.</title>
        <authorList>
            <person name="Kaur S."/>
            <person name="Stinson S.A."/>
            <person name="diCenzo G.C."/>
        </authorList>
    </citation>
    <scope>NUCLEOTIDE SEQUENCE</scope>
    <source>
        <strain evidence="1">QUZm001</strain>
    </source>
</reference>
<name>A0AA38IC70_9CUCU</name>
<evidence type="ECO:0000313" key="2">
    <source>
        <dbReference type="Proteomes" id="UP001168821"/>
    </source>
</evidence>
<comment type="caution">
    <text evidence="1">The sequence shown here is derived from an EMBL/GenBank/DDBJ whole genome shotgun (WGS) entry which is preliminary data.</text>
</comment>
<accession>A0AA38IC70</accession>
<dbReference type="EMBL" id="JALNTZ010000004">
    <property type="protein sequence ID" value="KAJ3653715.1"/>
    <property type="molecule type" value="Genomic_DNA"/>
</dbReference>
<dbReference type="Proteomes" id="UP001168821">
    <property type="component" value="Unassembled WGS sequence"/>
</dbReference>
<gene>
    <name evidence="1" type="ORF">Zmor_012952</name>
</gene>
<sequence>MHRRHTAVLPHSWGKCALCDHHADAVTAHHRRGPSHHRWKSVKEDGGGRAWAPWRLGQVQISTERRSIATLSSAPCVPGRHARPVRRGHTHPRCSAPHSCTLTPDTPITYSLPAPCSSFARTFVFGTLLSILSYWPMHTSAGTRAMHPRKCTTESWPMR</sequence>
<keyword evidence="2" id="KW-1185">Reference proteome</keyword>
<dbReference type="AlphaFoldDB" id="A0AA38IC70"/>
<evidence type="ECO:0000313" key="1">
    <source>
        <dbReference type="EMBL" id="KAJ3653715.1"/>
    </source>
</evidence>
<proteinExistence type="predicted"/>
<protein>
    <submittedName>
        <fullName evidence="1">Uncharacterized protein</fullName>
    </submittedName>
</protein>
<organism evidence="1 2">
    <name type="scientific">Zophobas morio</name>
    <dbReference type="NCBI Taxonomy" id="2755281"/>
    <lineage>
        <taxon>Eukaryota</taxon>
        <taxon>Metazoa</taxon>
        <taxon>Ecdysozoa</taxon>
        <taxon>Arthropoda</taxon>
        <taxon>Hexapoda</taxon>
        <taxon>Insecta</taxon>
        <taxon>Pterygota</taxon>
        <taxon>Neoptera</taxon>
        <taxon>Endopterygota</taxon>
        <taxon>Coleoptera</taxon>
        <taxon>Polyphaga</taxon>
        <taxon>Cucujiformia</taxon>
        <taxon>Tenebrionidae</taxon>
        <taxon>Zophobas</taxon>
    </lineage>
</organism>